<accession>A0A2K9NIQ9</accession>
<organism evidence="2 3">
    <name type="scientific">Niveispirillum cyanobacteriorum</name>
    <dbReference type="NCBI Taxonomy" id="1612173"/>
    <lineage>
        <taxon>Bacteria</taxon>
        <taxon>Pseudomonadati</taxon>
        <taxon>Pseudomonadota</taxon>
        <taxon>Alphaproteobacteria</taxon>
        <taxon>Rhodospirillales</taxon>
        <taxon>Azospirillaceae</taxon>
        <taxon>Niveispirillum</taxon>
    </lineage>
</organism>
<reference evidence="2 3" key="1">
    <citation type="submission" date="2017-12" db="EMBL/GenBank/DDBJ databases">
        <title>Genomes of bacteria within cyanobacterial aggregates.</title>
        <authorList>
            <person name="Cai H."/>
        </authorList>
    </citation>
    <scope>NUCLEOTIDE SEQUENCE [LARGE SCALE GENOMIC DNA]</scope>
    <source>
        <strain evidence="2 3">TH16</strain>
        <plasmid evidence="2 3">unnamed1</plasmid>
    </source>
</reference>
<evidence type="ECO:0000256" key="1">
    <source>
        <dbReference type="SAM" id="MobiDB-lite"/>
    </source>
</evidence>
<dbReference type="Proteomes" id="UP000234752">
    <property type="component" value="Plasmid unnamed1"/>
</dbReference>
<evidence type="ECO:0000313" key="2">
    <source>
        <dbReference type="EMBL" id="AUN32987.1"/>
    </source>
</evidence>
<dbReference type="EMBL" id="CP025613">
    <property type="protein sequence ID" value="AUN32987.1"/>
    <property type="molecule type" value="Genomic_DNA"/>
</dbReference>
<gene>
    <name evidence="2" type="ORF">C0V82_21460</name>
</gene>
<protein>
    <submittedName>
        <fullName evidence="2">Uncharacterized protein</fullName>
    </submittedName>
</protein>
<geneLocation type="plasmid" evidence="2 3">
    <name>unnamed1</name>
</geneLocation>
<keyword evidence="3" id="KW-1185">Reference proteome</keyword>
<keyword evidence="2" id="KW-0614">Plasmid</keyword>
<name>A0A2K9NIQ9_9PROT</name>
<proteinExistence type="predicted"/>
<sequence length="61" mass="6925">MRHGFFDHTLLSRHPGESRDPGGTGTMIGFPRYYAAERSGAWPLGPGFRRDDEVREDPHAR</sequence>
<dbReference type="AlphaFoldDB" id="A0A2K9NIQ9"/>
<evidence type="ECO:0000313" key="3">
    <source>
        <dbReference type="Proteomes" id="UP000234752"/>
    </source>
</evidence>
<feature type="region of interest" description="Disordered" evidence="1">
    <location>
        <begin position="1"/>
        <end position="25"/>
    </location>
</feature>
<dbReference type="KEGG" id="ncb:C0V82_21460"/>